<evidence type="ECO:0000313" key="2">
    <source>
        <dbReference type="Proteomes" id="UP000309997"/>
    </source>
</evidence>
<sequence>KGVFKLPCLIKVAVDVSKGMNYLHQNNIIHKDLKAATLLMDENEEHFLNLHVVKAADFGFSRVRTQSGVMTAETGTYHWMAPEKPYDHKAAVLSFGIVGCELLAREVSAPVLRR</sequence>
<keyword evidence="2" id="KW-1185">Reference proteome</keyword>
<evidence type="ECO:0000313" key="1">
    <source>
        <dbReference type="EMBL" id="KAL3583872.1"/>
    </source>
</evidence>
<feature type="non-terminal residue" evidence="1">
    <location>
        <position position="1"/>
    </location>
</feature>
<dbReference type="EMBL" id="RCHU02000007">
    <property type="protein sequence ID" value="KAL3583872.1"/>
    <property type="molecule type" value="Genomic_DNA"/>
</dbReference>
<accession>A0ACC4BZJ2</accession>
<name>A0ACC4BZJ2_POPAL</name>
<proteinExistence type="predicted"/>
<gene>
    <name evidence="1" type="ORF">D5086_014933</name>
</gene>
<reference evidence="1 2" key="1">
    <citation type="journal article" date="2024" name="Plant Biotechnol. J.">
        <title>Genome and CRISPR/Cas9 system of a widespread forest tree (Populus alba) in the world.</title>
        <authorList>
            <person name="Liu Y.J."/>
            <person name="Jiang P.F."/>
            <person name="Han X.M."/>
            <person name="Li X.Y."/>
            <person name="Wang H.M."/>
            <person name="Wang Y.J."/>
            <person name="Wang X.X."/>
            <person name="Zeng Q.Y."/>
        </authorList>
    </citation>
    <scope>NUCLEOTIDE SEQUENCE [LARGE SCALE GENOMIC DNA]</scope>
    <source>
        <strain evidence="2">cv. PAL-ZL1</strain>
    </source>
</reference>
<feature type="non-terminal residue" evidence="1">
    <location>
        <position position="114"/>
    </location>
</feature>
<comment type="caution">
    <text evidence="1">The sequence shown here is derived from an EMBL/GenBank/DDBJ whole genome shotgun (WGS) entry which is preliminary data.</text>
</comment>
<organism evidence="1 2">
    <name type="scientific">Populus alba</name>
    <name type="common">White poplar</name>
    <dbReference type="NCBI Taxonomy" id="43335"/>
    <lineage>
        <taxon>Eukaryota</taxon>
        <taxon>Viridiplantae</taxon>
        <taxon>Streptophyta</taxon>
        <taxon>Embryophyta</taxon>
        <taxon>Tracheophyta</taxon>
        <taxon>Spermatophyta</taxon>
        <taxon>Magnoliopsida</taxon>
        <taxon>eudicotyledons</taxon>
        <taxon>Gunneridae</taxon>
        <taxon>Pentapetalae</taxon>
        <taxon>rosids</taxon>
        <taxon>fabids</taxon>
        <taxon>Malpighiales</taxon>
        <taxon>Salicaceae</taxon>
        <taxon>Saliceae</taxon>
        <taxon>Populus</taxon>
    </lineage>
</organism>
<dbReference type="Proteomes" id="UP000309997">
    <property type="component" value="Unassembled WGS sequence"/>
</dbReference>
<protein>
    <submittedName>
        <fullName evidence="1">Uncharacterized protein</fullName>
    </submittedName>
</protein>